<organism evidence="9 10">
    <name type="scientific">Rapidithrix thailandica</name>
    <dbReference type="NCBI Taxonomy" id="413964"/>
    <lineage>
        <taxon>Bacteria</taxon>
        <taxon>Pseudomonadati</taxon>
        <taxon>Bacteroidota</taxon>
        <taxon>Cytophagia</taxon>
        <taxon>Cytophagales</taxon>
        <taxon>Flammeovirgaceae</taxon>
        <taxon>Rapidithrix</taxon>
    </lineage>
</organism>
<feature type="transmembrane region" description="Helical" evidence="7">
    <location>
        <begin position="153"/>
        <end position="173"/>
    </location>
</feature>
<keyword evidence="6 7" id="KW-0472">Membrane</keyword>
<gene>
    <name evidence="9" type="ORF">AAG747_14465</name>
</gene>
<feature type="transmembrane region" description="Helical" evidence="7">
    <location>
        <begin position="115"/>
        <end position="133"/>
    </location>
</feature>
<dbReference type="InterPro" id="IPR027469">
    <property type="entry name" value="Cation_efflux_TMD_sf"/>
</dbReference>
<dbReference type="InterPro" id="IPR002524">
    <property type="entry name" value="Cation_efflux"/>
</dbReference>
<keyword evidence="3" id="KW-0813">Transport</keyword>
<evidence type="ECO:0000256" key="5">
    <source>
        <dbReference type="ARBA" id="ARBA00022989"/>
    </source>
</evidence>
<dbReference type="GO" id="GO:0006882">
    <property type="term" value="P:intracellular zinc ion homeostasis"/>
    <property type="evidence" value="ECO:0007669"/>
    <property type="project" value="TreeGrafter"/>
</dbReference>
<dbReference type="AlphaFoldDB" id="A0AAW9SCP7"/>
<dbReference type="GO" id="GO:0015341">
    <property type="term" value="F:zinc efflux antiporter activity"/>
    <property type="evidence" value="ECO:0007669"/>
    <property type="project" value="TreeGrafter"/>
</dbReference>
<evidence type="ECO:0000256" key="3">
    <source>
        <dbReference type="ARBA" id="ARBA00022448"/>
    </source>
</evidence>
<dbReference type="RefSeq" id="WP_346821893.1">
    <property type="nucleotide sequence ID" value="NZ_JBDKWZ010000007.1"/>
</dbReference>
<dbReference type="EMBL" id="JBDKWZ010000007">
    <property type="protein sequence ID" value="MEN7549123.1"/>
    <property type="molecule type" value="Genomic_DNA"/>
</dbReference>
<proteinExistence type="inferred from homology"/>
<keyword evidence="5 7" id="KW-1133">Transmembrane helix</keyword>
<comment type="similarity">
    <text evidence="2">Belongs to the cation diffusion facilitator (CDF) transporter (TC 2.A.4) family.</text>
</comment>
<dbReference type="GO" id="GO:0015086">
    <property type="term" value="F:cadmium ion transmembrane transporter activity"/>
    <property type="evidence" value="ECO:0007669"/>
    <property type="project" value="TreeGrafter"/>
</dbReference>
<evidence type="ECO:0000259" key="8">
    <source>
        <dbReference type="Pfam" id="PF01545"/>
    </source>
</evidence>
<accession>A0AAW9SCP7</accession>
<dbReference type="GO" id="GO:0005886">
    <property type="term" value="C:plasma membrane"/>
    <property type="evidence" value="ECO:0007669"/>
    <property type="project" value="TreeGrafter"/>
</dbReference>
<dbReference type="PANTHER" id="PTHR43840">
    <property type="entry name" value="MITOCHONDRIAL METAL TRANSPORTER 1-RELATED"/>
    <property type="match status" value="1"/>
</dbReference>
<dbReference type="InterPro" id="IPR050291">
    <property type="entry name" value="CDF_Transporter"/>
</dbReference>
<evidence type="ECO:0000256" key="6">
    <source>
        <dbReference type="ARBA" id="ARBA00023136"/>
    </source>
</evidence>
<dbReference type="SUPFAM" id="SSF161111">
    <property type="entry name" value="Cation efflux protein transmembrane domain-like"/>
    <property type="match status" value="1"/>
</dbReference>
<dbReference type="InterPro" id="IPR058533">
    <property type="entry name" value="Cation_efflux_TM"/>
</dbReference>
<comment type="subcellular location">
    <subcellularLocation>
        <location evidence="1">Membrane</location>
        <topology evidence="1">Multi-pass membrane protein</topology>
    </subcellularLocation>
</comment>
<reference evidence="9 10" key="1">
    <citation type="submission" date="2024-04" db="EMBL/GenBank/DDBJ databases">
        <title>Novel genus in family Flammeovirgaceae.</title>
        <authorList>
            <person name="Nguyen T.H."/>
            <person name="Vuong T.Q."/>
            <person name="Le H."/>
            <person name="Kim S.-G."/>
        </authorList>
    </citation>
    <scope>NUCLEOTIDE SEQUENCE [LARGE SCALE GENOMIC DNA]</scope>
    <source>
        <strain evidence="9 10">JCM 23209</strain>
    </source>
</reference>
<name>A0AAW9SCP7_9BACT</name>
<evidence type="ECO:0000313" key="9">
    <source>
        <dbReference type="EMBL" id="MEN7549123.1"/>
    </source>
</evidence>
<feature type="transmembrane region" description="Helical" evidence="7">
    <location>
        <begin position="179"/>
        <end position="200"/>
    </location>
</feature>
<evidence type="ECO:0000256" key="2">
    <source>
        <dbReference type="ARBA" id="ARBA00008114"/>
    </source>
</evidence>
<keyword evidence="4 7" id="KW-0812">Transmembrane</keyword>
<dbReference type="NCBIfam" id="TIGR01297">
    <property type="entry name" value="CDF"/>
    <property type="match status" value="1"/>
</dbReference>
<protein>
    <submittedName>
        <fullName evidence="9">Cation diffusion facilitator family transporter</fullName>
    </submittedName>
</protein>
<feature type="domain" description="Cation efflux protein transmembrane" evidence="8">
    <location>
        <begin position="12"/>
        <end position="211"/>
    </location>
</feature>
<evidence type="ECO:0000256" key="7">
    <source>
        <dbReference type="SAM" id="Phobius"/>
    </source>
</evidence>
<comment type="caution">
    <text evidence="9">The sequence shown here is derived from an EMBL/GenBank/DDBJ whole genome shotgun (WGS) entry which is preliminary data.</text>
</comment>
<dbReference type="Gene3D" id="1.20.1510.10">
    <property type="entry name" value="Cation efflux protein transmembrane domain"/>
    <property type="match status" value="1"/>
</dbReference>
<dbReference type="PANTHER" id="PTHR43840:SF15">
    <property type="entry name" value="MITOCHONDRIAL METAL TRANSPORTER 1-RELATED"/>
    <property type="match status" value="1"/>
</dbReference>
<dbReference type="Pfam" id="PF01545">
    <property type="entry name" value="Cation_efflux"/>
    <property type="match status" value="1"/>
</dbReference>
<feature type="transmembrane region" description="Helical" evidence="7">
    <location>
        <begin position="79"/>
        <end position="103"/>
    </location>
</feature>
<evidence type="ECO:0000313" key="10">
    <source>
        <dbReference type="Proteomes" id="UP001403385"/>
    </source>
</evidence>
<keyword evidence="10" id="KW-1185">Reference proteome</keyword>
<sequence>MTKQQIEQKAIKVSIGGTLFMALLGIIFAYLTDSEAILIDGLFSLVSFTMGLFTLRVAKLLNLPDDEHFQFGYASFEPLLNLSKGLLIAFISLFALYSATSAIIGGGRPIETGLAIYYALIAATGCFGTALYLRKMYKQSDSSMVQVDYNNWIIDGLISSGVAVAFIFVYLFQNQLAEYLAFVDPVIVILLILSTLHIPWQIIRENSRELLFAAPVKKVSHQIKEQVRKHLHFITADQLYLRMAKVGRAYYLNIHIITQQQTDLENSSRQDQIREDLYRSLHTTYPDLVVDLIFTREKKWAHEFGQHVKA</sequence>
<dbReference type="Proteomes" id="UP001403385">
    <property type="component" value="Unassembled WGS sequence"/>
</dbReference>
<evidence type="ECO:0000256" key="1">
    <source>
        <dbReference type="ARBA" id="ARBA00004141"/>
    </source>
</evidence>
<dbReference type="GO" id="GO:0015093">
    <property type="term" value="F:ferrous iron transmembrane transporter activity"/>
    <property type="evidence" value="ECO:0007669"/>
    <property type="project" value="TreeGrafter"/>
</dbReference>
<feature type="transmembrane region" description="Helical" evidence="7">
    <location>
        <begin position="12"/>
        <end position="31"/>
    </location>
</feature>
<evidence type="ECO:0000256" key="4">
    <source>
        <dbReference type="ARBA" id="ARBA00022692"/>
    </source>
</evidence>